<reference evidence="1 2" key="1">
    <citation type="journal article" date="2023" name="G3 (Bethesda)">
        <title>A chromosome-length genome assembly and annotation of blackberry (Rubus argutus, cv. 'Hillquist').</title>
        <authorList>
            <person name="Bruna T."/>
            <person name="Aryal R."/>
            <person name="Dudchenko O."/>
            <person name="Sargent D.J."/>
            <person name="Mead D."/>
            <person name="Buti M."/>
            <person name="Cavallini A."/>
            <person name="Hytonen T."/>
            <person name="Andres J."/>
            <person name="Pham M."/>
            <person name="Weisz D."/>
            <person name="Mascagni F."/>
            <person name="Usai G."/>
            <person name="Natali L."/>
            <person name="Bassil N."/>
            <person name="Fernandez G.E."/>
            <person name="Lomsadze A."/>
            <person name="Armour M."/>
            <person name="Olukolu B."/>
            <person name="Poorten T."/>
            <person name="Britton C."/>
            <person name="Davik J."/>
            <person name="Ashrafi H."/>
            <person name="Aiden E.L."/>
            <person name="Borodovsky M."/>
            <person name="Worthington M."/>
        </authorList>
    </citation>
    <scope>NUCLEOTIDE SEQUENCE [LARGE SCALE GENOMIC DNA]</scope>
    <source>
        <strain evidence="1">PI 553951</strain>
    </source>
</reference>
<name>A0AAW1XBU6_RUBAR</name>
<organism evidence="1 2">
    <name type="scientific">Rubus argutus</name>
    <name type="common">Southern blackberry</name>
    <dbReference type="NCBI Taxonomy" id="59490"/>
    <lineage>
        <taxon>Eukaryota</taxon>
        <taxon>Viridiplantae</taxon>
        <taxon>Streptophyta</taxon>
        <taxon>Embryophyta</taxon>
        <taxon>Tracheophyta</taxon>
        <taxon>Spermatophyta</taxon>
        <taxon>Magnoliopsida</taxon>
        <taxon>eudicotyledons</taxon>
        <taxon>Gunneridae</taxon>
        <taxon>Pentapetalae</taxon>
        <taxon>rosids</taxon>
        <taxon>fabids</taxon>
        <taxon>Rosales</taxon>
        <taxon>Rosaceae</taxon>
        <taxon>Rosoideae</taxon>
        <taxon>Rosoideae incertae sedis</taxon>
        <taxon>Rubus</taxon>
    </lineage>
</organism>
<gene>
    <name evidence="1" type="ORF">M0R45_020876</name>
</gene>
<protein>
    <submittedName>
        <fullName evidence="1">Uncharacterized protein</fullName>
    </submittedName>
</protein>
<sequence>MLFHLFLFAESFEVFLLQNLPDAKKSSIAVELQKLVSEWPLEVIKRQKEEDRKALAVSLSSDIPVMVSGLSNTGLEVNVNMEDLTSKEAILC</sequence>
<keyword evidence="2" id="KW-1185">Reference proteome</keyword>
<accession>A0AAW1XBU6</accession>
<evidence type="ECO:0000313" key="1">
    <source>
        <dbReference type="EMBL" id="KAK9933696.1"/>
    </source>
</evidence>
<proteinExistence type="predicted"/>
<comment type="caution">
    <text evidence="1">The sequence shown here is derived from an EMBL/GenBank/DDBJ whole genome shotgun (WGS) entry which is preliminary data.</text>
</comment>
<evidence type="ECO:0000313" key="2">
    <source>
        <dbReference type="Proteomes" id="UP001457282"/>
    </source>
</evidence>
<dbReference type="EMBL" id="JBEDUW010000004">
    <property type="protein sequence ID" value="KAK9933696.1"/>
    <property type="molecule type" value="Genomic_DNA"/>
</dbReference>
<dbReference type="PANTHER" id="PTHR47604">
    <property type="entry name" value="ADENYLYL CYCLASE"/>
    <property type="match status" value="1"/>
</dbReference>
<dbReference type="PANTHER" id="PTHR47604:SF1">
    <property type="entry name" value="ADENYLYL CYCLASE"/>
    <property type="match status" value="1"/>
</dbReference>
<dbReference type="Proteomes" id="UP001457282">
    <property type="component" value="Unassembled WGS sequence"/>
</dbReference>
<dbReference type="AlphaFoldDB" id="A0AAW1XBU6"/>